<keyword evidence="1" id="KW-0732">Signal</keyword>
<reference evidence="2 3" key="1">
    <citation type="journal article" date="2012" name="BMC Genomics">
        <title>Sequencing the genome of Marssonina brunnea reveals fungus-poplar co-evolution.</title>
        <authorList>
            <person name="Zhu S."/>
            <person name="Cao Y.-Z."/>
            <person name="Jiang C."/>
            <person name="Tan B.-Y."/>
            <person name="Wang Z."/>
            <person name="Feng S."/>
            <person name="Zhang L."/>
            <person name="Su X.-H."/>
            <person name="Brejova B."/>
            <person name="Vinar T."/>
            <person name="Xu M."/>
            <person name="Wang M.-X."/>
            <person name="Zhang S.-G."/>
            <person name="Huang M.-R."/>
            <person name="Wu R."/>
            <person name="Zhou Y."/>
        </authorList>
    </citation>
    <scope>NUCLEOTIDE SEQUENCE [LARGE SCALE GENOMIC DNA]</scope>
    <source>
        <strain evidence="2 3">MB_m1</strain>
    </source>
</reference>
<organism evidence="2 3">
    <name type="scientific">Marssonina brunnea f. sp. multigermtubi (strain MB_m1)</name>
    <name type="common">Marssonina leaf spot fungus</name>
    <dbReference type="NCBI Taxonomy" id="1072389"/>
    <lineage>
        <taxon>Eukaryota</taxon>
        <taxon>Fungi</taxon>
        <taxon>Dikarya</taxon>
        <taxon>Ascomycota</taxon>
        <taxon>Pezizomycotina</taxon>
        <taxon>Leotiomycetes</taxon>
        <taxon>Helotiales</taxon>
        <taxon>Drepanopezizaceae</taxon>
        <taxon>Drepanopeziza</taxon>
    </lineage>
</organism>
<accession>K1X1E2</accession>
<dbReference type="KEGG" id="mbe:MBM_02283"/>
<dbReference type="AlphaFoldDB" id="K1X1E2"/>
<keyword evidence="3" id="KW-1185">Reference proteome</keyword>
<evidence type="ECO:0000313" key="3">
    <source>
        <dbReference type="Proteomes" id="UP000006753"/>
    </source>
</evidence>
<sequence length="76" mass="8019">MVSIKYFLAVAFISAVSARPQGLAGPKACTCGDQDQTEDLCGQIPMASFKDGKCNTPHEPATISFMQTCKLSGMCA</sequence>
<evidence type="ECO:0000256" key="1">
    <source>
        <dbReference type="SAM" id="SignalP"/>
    </source>
</evidence>
<dbReference type="RefSeq" id="XP_007290172.1">
    <property type="nucleotide sequence ID" value="XM_007290110.1"/>
</dbReference>
<protein>
    <submittedName>
        <fullName evidence="2">Uncharacterized protein</fullName>
    </submittedName>
</protein>
<dbReference type="HOGENOM" id="CLU_195458_0_0_1"/>
<feature type="signal peptide" evidence="1">
    <location>
        <begin position="1"/>
        <end position="18"/>
    </location>
</feature>
<dbReference type="GeneID" id="18758218"/>
<evidence type="ECO:0000313" key="2">
    <source>
        <dbReference type="EMBL" id="EKD19046.1"/>
    </source>
</evidence>
<name>K1X1E2_MARBU</name>
<feature type="chain" id="PRO_5003853204" evidence="1">
    <location>
        <begin position="19"/>
        <end position="76"/>
    </location>
</feature>
<dbReference type="Proteomes" id="UP000006753">
    <property type="component" value="Unassembled WGS sequence"/>
</dbReference>
<dbReference type="EMBL" id="JH921431">
    <property type="protein sequence ID" value="EKD19046.1"/>
    <property type="molecule type" value="Genomic_DNA"/>
</dbReference>
<proteinExistence type="predicted"/>
<gene>
    <name evidence="2" type="ORF">MBM_02283</name>
</gene>
<dbReference type="InParanoid" id="K1X1E2"/>